<protein>
    <recommendedName>
        <fullName evidence="7">Dolichol-phosphate mannosyltransferase subunit 3</fullName>
    </recommendedName>
</protein>
<dbReference type="GeneID" id="18242037"/>
<dbReference type="InParanoid" id="F4NS53"/>
<gene>
    <name evidence="8" type="ORF">BATDEDRAFT_85358</name>
</gene>
<evidence type="ECO:0000256" key="2">
    <source>
        <dbReference type="ARBA" id="ARBA00010430"/>
    </source>
</evidence>
<comment type="similarity">
    <text evidence="2 7">Belongs to the DPM3 family.</text>
</comment>
<dbReference type="Pfam" id="PF08285">
    <property type="entry name" value="DPM3"/>
    <property type="match status" value="1"/>
</dbReference>
<accession>F4NS53</accession>
<dbReference type="GO" id="GO:0033185">
    <property type="term" value="C:dolichol-phosphate-mannose synthase complex"/>
    <property type="evidence" value="ECO:0000318"/>
    <property type="project" value="GO_Central"/>
</dbReference>
<evidence type="ECO:0000313" key="8">
    <source>
        <dbReference type="EMBL" id="EGF84224.1"/>
    </source>
</evidence>
<evidence type="ECO:0000256" key="5">
    <source>
        <dbReference type="ARBA" id="ARBA00022989"/>
    </source>
</evidence>
<comment type="subunit">
    <text evidence="7">Component of the dolichol-phosphate mannose (DPM) synthase complex.</text>
</comment>
<keyword evidence="4 7" id="KW-0256">Endoplasmic reticulum</keyword>
<dbReference type="UniPathway" id="UPA00378"/>
<name>F4NS53_BATDJ</name>
<feature type="transmembrane region" description="Helical" evidence="7">
    <location>
        <begin position="7"/>
        <end position="27"/>
    </location>
</feature>
<dbReference type="PANTHER" id="PTHR16433:SF0">
    <property type="entry name" value="DOLICHOL-PHOSPHATE MANNOSYLTRANSFERASE SUBUNIT 3"/>
    <property type="match status" value="1"/>
</dbReference>
<feature type="transmembrane region" description="Helical" evidence="7">
    <location>
        <begin position="39"/>
        <end position="58"/>
    </location>
</feature>
<proteinExistence type="inferred from homology"/>
<evidence type="ECO:0000256" key="4">
    <source>
        <dbReference type="ARBA" id="ARBA00022824"/>
    </source>
</evidence>
<comment type="subcellular location">
    <subcellularLocation>
        <location evidence="1 7">Endoplasmic reticulum membrane</location>
        <topology evidence="1 7">Multi-pass membrane protein</topology>
    </subcellularLocation>
</comment>
<evidence type="ECO:0000313" key="9">
    <source>
        <dbReference type="Proteomes" id="UP000007241"/>
    </source>
</evidence>
<comment type="pathway">
    <text evidence="7">Protein modification; protein glycosylation.</text>
</comment>
<dbReference type="EMBL" id="GL882879">
    <property type="protein sequence ID" value="EGF84224.1"/>
    <property type="molecule type" value="Genomic_DNA"/>
</dbReference>
<dbReference type="RefSeq" id="XP_006676379.1">
    <property type="nucleotide sequence ID" value="XM_006676316.1"/>
</dbReference>
<sequence length="96" mass="10448">MKRALRFALSTVAFAGIWLIMLFHAQILPGLELSPAVDLVIPAIPLWLLVTFGSYSLANLGWALIIFGDCPAAQVSLLKEIQTAKMDLRSHGVSID</sequence>
<keyword evidence="5 7" id="KW-1133">Transmembrane helix</keyword>
<dbReference type="PANTHER" id="PTHR16433">
    <property type="entry name" value="DOLICHOL-PHOSPHATE MANNOSYLTRANSFERASE SUBUNIT 3"/>
    <property type="match status" value="1"/>
</dbReference>
<keyword evidence="9" id="KW-1185">Reference proteome</keyword>
<keyword evidence="6 7" id="KW-0472">Membrane</keyword>
<organism evidence="8 9">
    <name type="scientific">Batrachochytrium dendrobatidis (strain JAM81 / FGSC 10211)</name>
    <name type="common">Frog chytrid fungus</name>
    <dbReference type="NCBI Taxonomy" id="684364"/>
    <lineage>
        <taxon>Eukaryota</taxon>
        <taxon>Fungi</taxon>
        <taxon>Fungi incertae sedis</taxon>
        <taxon>Chytridiomycota</taxon>
        <taxon>Chytridiomycota incertae sedis</taxon>
        <taxon>Chytridiomycetes</taxon>
        <taxon>Rhizophydiales</taxon>
        <taxon>Rhizophydiales incertae sedis</taxon>
        <taxon>Batrachochytrium</taxon>
    </lineage>
</organism>
<evidence type="ECO:0000256" key="7">
    <source>
        <dbReference type="RuleBase" id="RU365085"/>
    </source>
</evidence>
<dbReference type="Proteomes" id="UP000007241">
    <property type="component" value="Unassembled WGS sequence"/>
</dbReference>
<dbReference type="HOGENOM" id="CLU_150782_1_1_1"/>
<dbReference type="GO" id="GO:0005789">
    <property type="term" value="C:endoplasmic reticulum membrane"/>
    <property type="evidence" value="ECO:0000318"/>
    <property type="project" value="GO_Central"/>
</dbReference>
<evidence type="ECO:0000256" key="6">
    <source>
        <dbReference type="ARBA" id="ARBA00023136"/>
    </source>
</evidence>
<dbReference type="InterPro" id="IPR013174">
    <property type="entry name" value="DPM3"/>
</dbReference>
<dbReference type="STRING" id="684364.F4NS53"/>
<dbReference type="AlphaFoldDB" id="F4NS53"/>
<evidence type="ECO:0000256" key="3">
    <source>
        <dbReference type="ARBA" id="ARBA00022692"/>
    </source>
</evidence>
<evidence type="ECO:0000256" key="1">
    <source>
        <dbReference type="ARBA" id="ARBA00004477"/>
    </source>
</evidence>
<dbReference type="OrthoDB" id="2014333at2759"/>
<comment type="function">
    <text evidence="7">Stabilizer subunit of the dolichol-phosphate mannose (DPM) synthase complex; tethers catalytic subunit to the ER.</text>
</comment>
<reference evidence="8 9" key="1">
    <citation type="submission" date="2009-12" db="EMBL/GenBank/DDBJ databases">
        <title>The draft genome of Batrachochytrium dendrobatidis.</title>
        <authorList>
            <consortium name="US DOE Joint Genome Institute (JGI-PGF)"/>
            <person name="Kuo A."/>
            <person name="Salamov A."/>
            <person name="Schmutz J."/>
            <person name="Lucas S."/>
            <person name="Pitluck S."/>
            <person name="Rosenblum E."/>
            <person name="Stajich J."/>
            <person name="Eisen M."/>
            <person name="Grigoriev I.V."/>
        </authorList>
    </citation>
    <scope>NUCLEOTIDE SEQUENCE [LARGE SCALE GENOMIC DNA]</scope>
    <source>
        <strain evidence="9">JAM81 / FGSC 10211</strain>
    </source>
</reference>
<keyword evidence="3 7" id="KW-0812">Transmembrane</keyword>
<dbReference type="OMA" id="DCPEAYT"/>